<dbReference type="Pfam" id="PF00173">
    <property type="entry name" value="Cyt-b5"/>
    <property type="match status" value="1"/>
</dbReference>
<dbReference type="SUPFAM" id="SSF55856">
    <property type="entry name" value="Cytochrome b5-like heme/steroid binding domain"/>
    <property type="match status" value="1"/>
</dbReference>
<accession>A0A4U6X9Y5</accession>
<dbReference type="AlphaFoldDB" id="A0A4U6X9Y5"/>
<evidence type="ECO:0000259" key="1">
    <source>
        <dbReference type="Pfam" id="PF00173"/>
    </source>
</evidence>
<dbReference type="InterPro" id="IPR001199">
    <property type="entry name" value="Cyt_B5-like_heme/steroid-bd"/>
</dbReference>
<feature type="domain" description="Cytochrome b5 heme-binding" evidence="1">
    <location>
        <begin position="6"/>
        <end position="31"/>
    </location>
</feature>
<protein>
    <recommendedName>
        <fullName evidence="1">Cytochrome b5 heme-binding domain-containing protein</fullName>
    </recommendedName>
</protein>
<dbReference type="Gene3D" id="3.10.120.10">
    <property type="entry name" value="Cytochrome b5-like heme/steroid binding domain"/>
    <property type="match status" value="1"/>
</dbReference>
<dbReference type="OrthoDB" id="260519at2759"/>
<organism evidence="2 3">
    <name type="scientific">Colletotrichum tanaceti</name>
    <dbReference type="NCBI Taxonomy" id="1306861"/>
    <lineage>
        <taxon>Eukaryota</taxon>
        <taxon>Fungi</taxon>
        <taxon>Dikarya</taxon>
        <taxon>Ascomycota</taxon>
        <taxon>Pezizomycotina</taxon>
        <taxon>Sordariomycetes</taxon>
        <taxon>Hypocreomycetidae</taxon>
        <taxon>Glomerellales</taxon>
        <taxon>Glomerellaceae</taxon>
        <taxon>Colletotrichum</taxon>
        <taxon>Colletotrichum destructivum species complex</taxon>
    </lineage>
</organism>
<name>A0A4U6X9Y5_9PEZI</name>
<evidence type="ECO:0000313" key="3">
    <source>
        <dbReference type="Proteomes" id="UP000310108"/>
    </source>
</evidence>
<dbReference type="EMBL" id="PJEX01000260">
    <property type="protein sequence ID" value="TKW52124.1"/>
    <property type="molecule type" value="Genomic_DNA"/>
</dbReference>
<proteinExistence type="predicted"/>
<sequence length="31" mass="3631">MSKTFTTQEVAQHKTDKDMWIIVEDGVYDIT</sequence>
<keyword evidence="3" id="KW-1185">Reference proteome</keyword>
<reference evidence="2 3" key="1">
    <citation type="journal article" date="2019" name="PLoS ONE">
        <title>Comparative genome analysis indicates high evolutionary potential of pathogenicity genes in Colletotrichum tanaceti.</title>
        <authorList>
            <person name="Lelwala R.V."/>
            <person name="Korhonen P.K."/>
            <person name="Young N.D."/>
            <person name="Scott J.B."/>
            <person name="Ades P.A."/>
            <person name="Gasser R.B."/>
            <person name="Taylor P.W.J."/>
        </authorList>
    </citation>
    <scope>NUCLEOTIDE SEQUENCE [LARGE SCALE GENOMIC DNA]</scope>
    <source>
        <strain evidence="2">BRIP57314</strain>
    </source>
</reference>
<evidence type="ECO:0000313" key="2">
    <source>
        <dbReference type="EMBL" id="TKW52124.1"/>
    </source>
</evidence>
<dbReference type="InterPro" id="IPR036400">
    <property type="entry name" value="Cyt_B5-like_heme/steroid_sf"/>
</dbReference>
<comment type="caution">
    <text evidence="2">The sequence shown here is derived from an EMBL/GenBank/DDBJ whole genome shotgun (WGS) entry which is preliminary data.</text>
</comment>
<dbReference type="Proteomes" id="UP000310108">
    <property type="component" value="Unassembled WGS sequence"/>
</dbReference>
<gene>
    <name evidence="2" type="ORF">CTA1_11798</name>
</gene>
<feature type="non-terminal residue" evidence="2">
    <location>
        <position position="31"/>
    </location>
</feature>
<dbReference type="STRING" id="1306861.A0A4U6X9Y5"/>